<dbReference type="Pfam" id="PF17963">
    <property type="entry name" value="Big_9"/>
    <property type="match status" value="12"/>
</dbReference>
<keyword evidence="4" id="KW-1185">Reference proteome</keyword>
<dbReference type="Gene3D" id="2.60.40.3440">
    <property type="match status" value="8"/>
</dbReference>
<dbReference type="PANTHER" id="PTHR34720">
    <property type="entry name" value="MICROCYSTIN DEPENDENT PROTEIN"/>
    <property type="match status" value="1"/>
</dbReference>
<feature type="domain" description="DUF11" evidence="2">
    <location>
        <begin position="375"/>
        <end position="486"/>
    </location>
</feature>
<keyword evidence="1" id="KW-0812">Transmembrane</keyword>
<sequence>MHRAVLRSKAYRTLVLVVVAAVALTATITIMGNRADAAITTAFSSRFQANVNGSILLRGNTNMVCPPALAACTDAQNGLATGNVLGTLNNNNYVMQYTDADNDASTFNDSTATIALPAGSKVLFAGLYWSADTSAGNSGVAARSAADKGNVKFRTPAGPVWNAVTASTVFTNSTNLAYQGFADVTPLVAGAGSGVYSVADIQAGTGRDRYAGWALAIAYQNSAEPMHSLRVFDGFGVVNSNSADSTVKIPVSGFQTPQSGTVHASIGTVVYEGDLGLTGDNLTLDANPMSDAANPQDNFFNSTVSEAGVNLTSDRSPGNKNLMGVDIDQFDASGKLTNNVQNAELTLTTGGETFYPGVVTFTTDLFAPDVQSTVVGKDLDNGDLLPGDVIEYTITVRNDGTDTALNTVLTNAIPTHTTYVPGSLTVGGAPRTDAAGDDTAQFAGGTATYNVGTLAHNDTTTLTFRVKVDNDTPAGYSITNLANTSYEASFTHMNVNGVPASTAMVVKQPHADLSAALTVAPAAVQRSAPAGVTYTVTVTNNGTDLEPAAQAELTLPTGVTAGPLPSGCTLAGQVVTCSAGALLKNTQAVFTIPATVSASAAASAVAVAKVSGTGADAVVPNNTASAALRVNSAPQAVADTANTTNGVAVSIDVRQNDTDADNARADLTVALGTPPAHGNAVVEADGTITYTPALGWAGADSFTYSIADGDGGTDTATVTVTTANAAPVAVDDVRATAAGVRIDIPVLANDSDPNSHPIHVASITQPQAGAGSATLTGDVVGYTPAAGFTGTATFTYVVEDSLGARSTAQVKVSVDNAKPVAADDLAAVAYGGNVTIDVLHNDTDPNAADTLTVKSVGPPDHGTATIVGGKVVFQAPAGFSGDATFTYVVTDGTDEDTATVTVTVANAAPTAADQSVHTATNTAVRINALLGANDPNGDQLTVSGYTSPAHGTLARNADGTLTYTPLTAFAGNDSFDFTVGDGHGGTDTKKVSIVVTNGAPVAKPDAATVPSGGAATIAVLANDTDPNNDPLTVTIDVAPTHGTATVNPDGTVTYTPAAGFVGTDSFHYLVADGKGGQAGATVTVGVINTAPEAHDDAVTTDTDTAVTITPLANDRDDNGDALTVTAITNPAKGTAVLNAGGTVTYTPNAGYYGTDAFTYSIRDAHGLTATATITVTVRNAAPIAVDDRFVVRPGFTTKLDLLANDRDPNTGQKLSIATLGSPAKGTVTLNADGTVGYRPNALTEGTDTFDYVLTDDLGLTATGTVTIVIDALPTAAPDTATTKGGTAVDIAVLGNDVDPEGAALTLVSVGTPANGTAVVVNGKVRYTPATGFSGTDTFTYVVRDAAGNTVTGTVTVTVANTAPTANDDAAAVLAGKQVDVDVLANDTDPNTGQTLTVTAVGTPAHGTATIVNGKIRYRAAADYAGTDTFTYTISDGKGGTAEAKVTVTVSSGAAVAVPDERTTPYEKAITVPVLANDLDPDHTLTLSSVTAPDQGTAVIDGKGIRYTPPAGFTGVATFSYTAVDGDGNHVTTTVKITVGAPPVVPDKALTAKPGKAVKITLPTTDEHGVPVTVKSIGKPKHGTAKLNADGTVTYLAAAGFSGTDSFTYSAADADGNMAEGTITIKVAGANTKPVAKNDAVSVGAGDSVVIAPLKNDTDANSDKLTVVKIGKPKHGTAVLNKDGTVTYAPNQSYAGGVDSFTYTISDGHGGTSTAIITVTVNAAATDVGAGNGKLAKTGADIISVVVAGGVAVLIGGFLLMAGGNRLQLAAAVGLHGPGRHRPGRHRI</sequence>
<proteinExistence type="predicted"/>
<keyword evidence="1" id="KW-0472">Membrane</keyword>
<dbReference type="Gene3D" id="2.60.40.2810">
    <property type="match status" value="4"/>
</dbReference>
<dbReference type="Pfam" id="PF01345">
    <property type="entry name" value="DUF11"/>
    <property type="match status" value="2"/>
</dbReference>
<gene>
    <name evidence="3" type="ORF">JKJ07_09595</name>
</gene>
<feature type="transmembrane region" description="Helical" evidence="1">
    <location>
        <begin position="1741"/>
        <end position="1761"/>
    </location>
</feature>
<dbReference type="NCBIfam" id="NF012211">
    <property type="entry name" value="tand_rpt_95"/>
    <property type="match status" value="12"/>
</dbReference>
<dbReference type="InterPro" id="IPR047589">
    <property type="entry name" value="DUF11_rpt"/>
</dbReference>
<evidence type="ECO:0000313" key="3">
    <source>
        <dbReference type="EMBL" id="MBL7254562.1"/>
    </source>
</evidence>
<accession>A0ABS1VLB4</accession>
<dbReference type="NCBIfam" id="TIGR01451">
    <property type="entry name" value="B_ant_repeat"/>
    <property type="match status" value="1"/>
</dbReference>
<reference evidence="3 4" key="1">
    <citation type="submission" date="2021-01" db="EMBL/GenBank/DDBJ databases">
        <title>Actinoplanes sp. nov. LDG1-01 isolated from lichen.</title>
        <authorList>
            <person name="Saeng-In P."/>
            <person name="Phongsopitanun W."/>
            <person name="Kanchanasin P."/>
            <person name="Yuki M."/>
            <person name="Kudo T."/>
            <person name="Ohkuma M."/>
            <person name="Tanasupawat S."/>
        </authorList>
    </citation>
    <scope>NUCLEOTIDE SEQUENCE [LARGE SCALE GENOMIC DNA]</scope>
    <source>
        <strain evidence="3 4">LDG1-01</strain>
    </source>
</reference>
<evidence type="ECO:0000313" key="4">
    <source>
        <dbReference type="Proteomes" id="UP000598996"/>
    </source>
</evidence>
<protein>
    <submittedName>
        <fullName evidence="3">Tandem-95 repeat protein</fullName>
    </submittedName>
</protein>
<keyword evidence="1" id="KW-1133">Transmembrane helix</keyword>
<dbReference type="Gene3D" id="2.60.40.740">
    <property type="match status" value="1"/>
</dbReference>
<feature type="domain" description="DUF11" evidence="2">
    <location>
        <begin position="512"/>
        <end position="627"/>
    </location>
</feature>
<dbReference type="Proteomes" id="UP000598996">
    <property type="component" value="Unassembled WGS sequence"/>
</dbReference>
<evidence type="ECO:0000256" key="1">
    <source>
        <dbReference type="SAM" id="Phobius"/>
    </source>
</evidence>
<dbReference type="InterPro" id="IPR001434">
    <property type="entry name" value="OmcB-like_DUF11"/>
</dbReference>
<comment type="caution">
    <text evidence="3">The sequence shown here is derived from an EMBL/GenBank/DDBJ whole genome shotgun (WGS) entry which is preliminary data.</text>
</comment>
<evidence type="ECO:0000259" key="2">
    <source>
        <dbReference type="Pfam" id="PF01345"/>
    </source>
</evidence>
<dbReference type="RefSeq" id="WP_202991030.1">
    <property type="nucleotide sequence ID" value="NZ_JAENHO010000003.1"/>
</dbReference>
<name>A0ABS1VLB4_9ACTN</name>
<dbReference type="PANTHER" id="PTHR34720:SF9">
    <property type="entry name" value="BLR4714 PROTEIN"/>
    <property type="match status" value="1"/>
</dbReference>
<organism evidence="3 4">
    <name type="scientific">Paractinoplanes lichenicola</name>
    <dbReference type="NCBI Taxonomy" id="2802976"/>
    <lineage>
        <taxon>Bacteria</taxon>
        <taxon>Bacillati</taxon>
        <taxon>Actinomycetota</taxon>
        <taxon>Actinomycetes</taxon>
        <taxon>Micromonosporales</taxon>
        <taxon>Micromonosporaceae</taxon>
        <taxon>Paractinoplanes</taxon>
    </lineage>
</organism>
<dbReference type="EMBL" id="JAENHO010000003">
    <property type="protein sequence ID" value="MBL7254562.1"/>
    <property type="molecule type" value="Genomic_DNA"/>
</dbReference>